<dbReference type="InParanoid" id="A0A067RVF9"/>
<organism evidence="1 2">
    <name type="scientific">Zootermopsis nevadensis</name>
    <name type="common">Dampwood termite</name>
    <dbReference type="NCBI Taxonomy" id="136037"/>
    <lineage>
        <taxon>Eukaryota</taxon>
        <taxon>Metazoa</taxon>
        <taxon>Ecdysozoa</taxon>
        <taxon>Arthropoda</taxon>
        <taxon>Hexapoda</taxon>
        <taxon>Insecta</taxon>
        <taxon>Pterygota</taxon>
        <taxon>Neoptera</taxon>
        <taxon>Polyneoptera</taxon>
        <taxon>Dictyoptera</taxon>
        <taxon>Blattodea</taxon>
        <taxon>Blattoidea</taxon>
        <taxon>Termitoidae</taxon>
        <taxon>Termopsidae</taxon>
        <taxon>Zootermopsis</taxon>
    </lineage>
</organism>
<protein>
    <submittedName>
        <fullName evidence="1">Uncharacterized protein</fullName>
    </submittedName>
</protein>
<proteinExistence type="predicted"/>
<gene>
    <name evidence="1" type="ORF">L798_12308</name>
</gene>
<reference evidence="1 2" key="1">
    <citation type="journal article" date="2014" name="Nat. Commun.">
        <title>Molecular traces of alternative social organization in a termite genome.</title>
        <authorList>
            <person name="Terrapon N."/>
            <person name="Li C."/>
            <person name="Robertson H.M."/>
            <person name="Ji L."/>
            <person name="Meng X."/>
            <person name="Booth W."/>
            <person name="Chen Z."/>
            <person name="Childers C.P."/>
            <person name="Glastad K.M."/>
            <person name="Gokhale K."/>
            <person name="Gowin J."/>
            <person name="Gronenberg W."/>
            <person name="Hermansen R.A."/>
            <person name="Hu H."/>
            <person name="Hunt B.G."/>
            <person name="Huylmans A.K."/>
            <person name="Khalil S.M."/>
            <person name="Mitchell R.D."/>
            <person name="Munoz-Torres M.C."/>
            <person name="Mustard J.A."/>
            <person name="Pan H."/>
            <person name="Reese J.T."/>
            <person name="Scharf M.E."/>
            <person name="Sun F."/>
            <person name="Vogel H."/>
            <person name="Xiao J."/>
            <person name="Yang W."/>
            <person name="Yang Z."/>
            <person name="Yang Z."/>
            <person name="Zhou J."/>
            <person name="Zhu J."/>
            <person name="Brent C.S."/>
            <person name="Elsik C.G."/>
            <person name="Goodisman M.A."/>
            <person name="Liberles D.A."/>
            <person name="Roe R.M."/>
            <person name="Vargo E.L."/>
            <person name="Vilcinskas A."/>
            <person name="Wang J."/>
            <person name="Bornberg-Bauer E."/>
            <person name="Korb J."/>
            <person name="Zhang G."/>
            <person name="Liebig J."/>
        </authorList>
    </citation>
    <scope>NUCLEOTIDE SEQUENCE [LARGE SCALE GENOMIC DNA]</scope>
    <source>
        <tissue evidence="1">Whole organism</tissue>
    </source>
</reference>
<sequence>MCSVFAARTVGGVKPELSYKPDATEFTSCGKFHFKNIEPFIIRPVIFIAVGFTQHEQNAKRGQRCKESQSREMVISVYSFMKKEADSGNVINVNQIQNRVPEATGVSISTLKRILKE</sequence>
<evidence type="ECO:0000313" key="1">
    <source>
        <dbReference type="EMBL" id="KDR23864.1"/>
    </source>
</evidence>
<dbReference type="AlphaFoldDB" id="A0A067RVF9"/>
<dbReference type="EMBL" id="KK852440">
    <property type="protein sequence ID" value="KDR23864.1"/>
    <property type="molecule type" value="Genomic_DNA"/>
</dbReference>
<evidence type="ECO:0000313" key="2">
    <source>
        <dbReference type="Proteomes" id="UP000027135"/>
    </source>
</evidence>
<dbReference type="Proteomes" id="UP000027135">
    <property type="component" value="Unassembled WGS sequence"/>
</dbReference>
<name>A0A067RVF9_ZOONE</name>
<accession>A0A067RVF9</accession>
<keyword evidence="2" id="KW-1185">Reference proteome</keyword>